<organism evidence="2 3">
    <name type="scientific">Byssothecium circinans</name>
    <dbReference type="NCBI Taxonomy" id="147558"/>
    <lineage>
        <taxon>Eukaryota</taxon>
        <taxon>Fungi</taxon>
        <taxon>Dikarya</taxon>
        <taxon>Ascomycota</taxon>
        <taxon>Pezizomycotina</taxon>
        <taxon>Dothideomycetes</taxon>
        <taxon>Pleosporomycetidae</taxon>
        <taxon>Pleosporales</taxon>
        <taxon>Massarineae</taxon>
        <taxon>Massarinaceae</taxon>
        <taxon>Byssothecium</taxon>
    </lineage>
</organism>
<evidence type="ECO:0000313" key="3">
    <source>
        <dbReference type="Proteomes" id="UP000800035"/>
    </source>
</evidence>
<keyword evidence="3" id="KW-1185">Reference proteome</keyword>
<name>A0A6A5U0N9_9PLEO</name>
<protein>
    <submittedName>
        <fullName evidence="2">Uncharacterized protein</fullName>
    </submittedName>
</protein>
<feature type="region of interest" description="Disordered" evidence="1">
    <location>
        <begin position="167"/>
        <end position="199"/>
    </location>
</feature>
<accession>A0A6A5U0N9</accession>
<evidence type="ECO:0000256" key="1">
    <source>
        <dbReference type="SAM" id="MobiDB-lite"/>
    </source>
</evidence>
<evidence type="ECO:0000313" key="2">
    <source>
        <dbReference type="EMBL" id="KAF1954757.1"/>
    </source>
</evidence>
<dbReference type="AlphaFoldDB" id="A0A6A5U0N9"/>
<dbReference type="EMBL" id="ML976997">
    <property type="protein sequence ID" value="KAF1954757.1"/>
    <property type="molecule type" value="Genomic_DNA"/>
</dbReference>
<reference evidence="2" key="1">
    <citation type="journal article" date="2020" name="Stud. Mycol.">
        <title>101 Dothideomycetes genomes: a test case for predicting lifestyles and emergence of pathogens.</title>
        <authorList>
            <person name="Haridas S."/>
            <person name="Albert R."/>
            <person name="Binder M."/>
            <person name="Bloem J."/>
            <person name="Labutti K."/>
            <person name="Salamov A."/>
            <person name="Andreopoulos B."/>
            <person name="Baker S."/>
            <person name="Barry K."/>
            <person name="Bills G."/>
            <person name="Bluhm B."/>
            <person name="Cannon C."/>
            <person name="Castanera R."/>
            <person name="Culley D."/>
            <person name="Daum C."/>
            <person name="Ezra D."/>
            <person name="Gonzalez J."/>
            <person name="Henrissat B."/>
            <person name="Kuo A."/>
            <person name="Liang C."/>
            <person name="Lipzen A."/>
            <person name="Lutzoni F."/>
            <person name="Magnuson J."/>
            <person name="Mondo S."/>
            <person name="Nolan M."/>
            <person name="Ohm R."/>
            <person name="Pangilinan J."/>
            <person name="Park H.-J."/>
            <person name="Ramirez L."/>
            <person name="Alfaro M."/>
            <person name="Sun H."/>
            <person name="Tritt A."/>
            <person name="Yoshinaga Y."/>
            <person name="Zwiers L.-H."/>
            <person name="Turgeon B."/>
            <person name="Goodwin S."/>
            <person name="Spatafora J."/>
            <person name="Crous P."/>
            <person name="Grigoriev I."/>
        </authorList>
    </citation>
    <scope>NUCLEOTIDE SEQUENCE</scope>
    <source>
        <strain evidence="2">CBS 675.92</strain>
    </source>
</reference>
<proteinExistence type="predicted"/>
<sequence length="199" mass="21928">MDGPASRLDVWSQTTSRAIRIGQNSRDTQVRLEREPGEICEMWCTVCCETCCRYRYTVQVATVRARPSSNVQRLLQARGADGPSSQGIRRILSRNEGSGAGEVDAKNYSRIIGRTAGDPATTARHRNLQEDFRNTAAESRARGDAVSWEASLLVGFRAVQVAARTGRLADRHRHRRGRRRRGSANTGRAKCATTIGQGG</sequence>
<gene>
    <name evidence="2" type="ORF">CC80DRAFT_115345</name>
</gene>
<feature type="compositionally biased region" description="Basic residues" evidence="1">
    <location>
        <begin position="170"/>
        <end position="182"/>
    </location>
</feature>
<dbReference type="Proteomes" id="UP000800035">
    <property type="component" value="Unassembled WGS sequence"/>
</dbReference>